<dbReference type="KEGG" id="hir:HETIRDRAFT_237830"/>
<dbReference type="Proteomes" id="UP000030671">
    <property type="component" value="Unassembled WGS sequence"/>
</dbReference>
<evidence type="ECO:0000313" key="2">
    <source>
        <dbReference type="EMBL" id="ETW79824.1"/>
    </source>
</evidence>
<name>W4K280_HETIT</name>
<gene>
    <name evidence="2" type="ORF">HETIRDRAFT_237830</name>
</gene>
<dbReference type="OrthoDB" id="2527403at2759"/>
<dbReference type="STRING" id="747525.W4K280"/>
<dbReference type="eggNOG" id="ENOG502RNIV">
    <property type="taxonomic scope" value="Eukaryota"/>
</dbReference>
<organism evidence="2 3">
    <name type="scientific">Heterobasidion irregulare (strain TC 32-1)</name>
    <dbReference type="NCBI Taxonomy" id="747525"/>
    <lineage>
        <taxon>Eukaryota</taxon>
        <taxon>Fungi</taxon>
        <taxon>Dikarya</taxon>
        <taxon>Basidiomycota</taxon>
        <taxon>Agaricomycotina</taxon>
        <taxon>Agaricomycetes</taxon>
        <taxon>Russulales</taxon>
        <taxon>Bondarzewiaceae</taxon>
        <taxon>Heterobasidion</taxon>
        <taxon>Heterobasidion annosum species complex</taxon>
    </lineage>
</organism>
<evidence type="ECO:0008006" key="4">
    <source>
        <dbReference type="Google" id="ProtNLM"/>
    </source>
</evidence>
<feature type="non-terminal residue" evidence="2">
    <location>
        <position position="456"/>
    </location>
</feature>
<keyword evidence="1" id="KW-0732">Signal</keyword>
<dbReference type="RefSeq" id="XP_009548369.1">
    <property type="nucleotide sequence ID" value="XM_009550074.1"/>
</dbReference>
<keyword evidence="3" id="KW-1185">Reference proteome</keyword>
<protein>
    <recommendedName>
        <fullName evidence="4">Meiotic sister chromatid recombination protein 1</fullName>
    </recommendedName>
</protein>
<dbReference type="EMBL" id="KI925460">
    <property type="protein sequence ID" value="ETW79824.1"/>
    <property type="molecule type" value="Genomic_DNA"/>
</dbReference>
<sequence>MRLSLLLLFAIGAQASWFGSDTPAYQNWDTAQLTAWLKEHNVPVPTGASTQQQLQDLVKSNWAAAQQYSADSIHAAQQYGADQYNAAQQSFQNIKDAAFDTWDESALRQFLLEHGVVAPAGPREQLVLLARQQFRGAQDAASSLSYKASTGIYGSPNYQASRSVSSIIAQATAEVGKKFDASKDYVYSTWDENQLRKFLESKGVLNKKQQATKTEMLGMMRDYYAKVADPVYSTWSDSYMHDWLVSHGVYPQSSTPPSRATLNERMQQYYYNTSQKVWNTWTESQMKEWLVAHGVIKSDAQINRDKVERLIANNYATAKDTVWDSWRDSDIRTWLVENNYVKSQEKASKMTRKELVTLINSKYNDVSARTAPYLVWPDARLRAFLREQGISEEALPTSRPGLLQEARIRYTQAQTHSEALFHRVREYLNSGIEIAEEKLYAVLQILTSGAWDRAAD</sequence>
<proteinExistence type="predicted"/>
<evidence type="ECO:0000256" key="1">
    <source>
        <dbReference type="SAM" id="SignalP"/>
    </source>
</evidence>
<dbReference type="InParanoid" id="W4K280"/>
<evidence type="ECO:0000313" key="3">
    <source>
        <dbReference type="Proteomes" id="UP000030671"/>
    </source>
</evidence>
<dbReference type="GeneID" id="20668790"/>
<accession>W4K280</accession>
<dbReference type="HOGENOM" id="CLU_022672_2_0_1"/>
<reference evidence="2 3" key="1">
    <citation type="journal article" date="2012" name="New Phytol.">
        <title>Insight into trade-off between wood decay and parasitism from the genome of a fungal forest pathogen.</title>
        <authorList>
            <person name="Olson A."/>
            <person name="Aerts A."/>
            <person name="Asiegbu F."/>
            <person name="Belbahri L."/>
            <person name="Bouzid O."/>
            <person name="Broberg A."/>
            <person name="Canback B."/>
            <person name="Coutinho P.M."/>
            <person name="Cullen D."/>
            <person name="Dalman K."/>
            <person name="Deflorio G."/>
            <person name="van Diepen L.T."/>
            <person name="Dunand C."/>
            <person name="Duplessis S."/>
            <person name="Durling M."/>
            <person name="Gonthier P."/>
            <person name="Grimwood J."/>
            <person name="Fossdal C.G."/>
            <person name="Hansson D."/>
            <person name="Henrissat B."/>
            <person name="Hietala A."/>
            <person name="Himmelstrand K."/>
            <person name="Hoffmeister D."/>
            <person name="Hogberg N."/>
            <person name="James T.Y."/>
            <person name="Karlsson M."/>
            <person name="Kohler A."/>
            <person name="Kues U."/>
            <person name="Lee Y.H."/>
            <person name="Lin Y.C."/>
            <person name="Lind M."/>
            <person name="Lindquist E."/>
            <person name="Lombard V."/>
            <person name="Lucas S."/>
            <person name="Lunden K."/>
            <person name="Morin E."/>
            <person name="Murat C."/>
            <person name="Park J."/>
            <person name="Raffaello T."/>
            <person name="Rouze P."/>
            <person name="Salamov A."/>
            <person name="Schmutz J."/>
            <person name="Solheim H."/>
            <person name="Stahlberg J."/>
            <person name="Velez H."/>
            <person name="de Vries R.P."/>
            <person name="Wiebenga A."/>
            <person name="Woodward S."/>
            <person name="Yakovlev I."/>
            <person name="Garbelotto M."/>
            <person name="Martin F."/>
            <person name="Grigoriev I.V."/>
            <person name="Stenlid J."/>
        </authorList>
    </citation>
    <scope>NUCLEOTIDE SEQUENCE [LARGE SCALE GENOMIC DNA]</scope>
    <source>
        <strain evidence="2 3">TC 32-1</strain>
    </source>
</reference>
<dbReference type="AlphaFoldDB" id="W4K280"/>
<feature type="signal peptide" evidence="1">
    <location>
        <begin position="1"/>
        <end position="15"/>
    </location>
</feature>
<feature type="chain" id="PRO_5012022964" description="Meiotic sister chromatid recombination protein 1" evidence="1">
    <location>
        <begin position="16"/>
        <end position="456"/>
    </location>
</feature>
<dbReference type="InterPro" id="IPR018803">
    <property type="entry name" value="Ish1/Msc1-like"/>
</dbReference>
<dbReference type="Pfam" id="PF10281">
    <property type="entry name" value="Ish1"/>
    <property type="match status" value="6"/>
</dbReference>